<feature type="compositionally biased region" description="Basic residues" evidence="1">
    <location>
        <begin position="86"/>
        <end position="101"/>
    </location>
</feature>
<evidence type="ECO:0008006" key="5">
    <source>
        <dbReference type="Google" id="ProtNLM"/>
    </source>
</evidence>
<evidence type="ECO:0000256" key="1">
    <source>
        <dbReference type="SAM" id="MobiDB-lite"/>
    </source>
</evidence>
<organism evidence="3 4">
    <name type="scientific">Aspergillus welwitschiae</name>
    <dbReference type="NCBI Taxonomy" id="1341132"/>
    <lineage>
        <taxon>Eukaryota</taxon>
        <taxon>Fungi</taxon>
        <taxon>Dikarya</taxon>
        <taxon>Ascomycota</taxon>
        <taxon>Pezizomycotina</taxon>
        <taxon>Eurotiomycetes</taxon>
        <taxon>Eurotiomycetidae</taxon>
        <taxon>Eurotiales</taxon>
        <taxon>Aspergillaceae</taxon>
        <taxon>Aspergillus</taxon>
        <taxon>Aspergillus subgen. Circumdati</taxon>
    </lineage>
</organism>
<feature type="signal peptide" evidence="2">
    <location>
        <begin position="1"/>
        <end position="27"/>
    </location>
</feature>
<dbReference type="GeneID" id="38134499"/>
<protein>
    <recommendedName>
        <fullName evidence="5">Secreted protein</fullName>
    </recommendedName>
</protein>
<proteinExistence type="predicted"/>
<name>A0A3F3Q4D4_9EURO</name>
<keyword evidence="2" id="KW-0732">Signal</keyword>
<feature type="chain" id="PRO_5017559079" description="Secreted protein" evidence="2">
    <location>
        <begin position="28"/>
        <end position="113"/>
    </location>
</feature>
<keyword evidence="4" id="KW-1185">Reference proteome</keyword>
<sequence length="113" mass="12830">MIHGMAAFFFLRPCYFLLFSYFLSTSSAPFREPCLVDRPTASLVPILECRCSIGNNYRSQSQSMTRDLLTTQFGVCTRAEVDPSCGRRKMRRQGPKKKCGKNLKTAGHPTQDR</sequence>
<evidence type="ECO:0000313" key="4">
    <source>
        <dbReference type="Proteomes" id="UP000253729"/>
    </source>
</evidence>
<accession>A0A3F3Q4D4</accession>
<dbReference type="Proteomes" id="UP000253729">
    <property type="component" value="Unassembled WGS sequence"/>
</dbReference>
<reference evidence="3 4" key="1">
    <citation type="submission" date="2018-07" db="EMBL/GenBank/DDBJ databases">
        <title>The genomes of Aspergillus section Nigri reveals drivers in fungal speciation.</title>
        <authorList>
            <consortium name="DOE Joint Genome Institute"/>
            <person name="Vesth T.C."/>
            <person name="Nybo J."/>
            <person name="Theobald S."/>
            <person name="Brandl J."/>
            <person name="Frisvad J.C."/>
            <person name="Nielsen K.F."/>
            <person name="Lyhne E.K."/>
            <person name="Kogle M.E."/>
            <person name="Kuo A."/>
            <person name="Riley R."/>
            <person name="Clum A."/>
            <person name="Nolan M."/>
            <person name="Lipzen A."/>
            <person name="Salamov A."/>
            <person name="Henrissat B."/>
            <person name="Wiebenga A."/>
            <person name="De vries R.P."/>
            <person name="Grigoriev I.V."/>
            <person name="Mortensen U.H."/>
            <person name="Andersen M.R."/>
            <person name="Baker S.E."/>
        </authorList>
    </citation>
    <scope>NUCLEOTIDE SEQUENCE [LARGE SCALE GENOMIC DNA]</scope>
    <source>
        <strain evidence="3 4">CBS 139.54b</strain>
    </source>
</reference>
<dbReference type="AlphaFoldDB" id="A0A3F3Q4D4"/>
<evidence type="ECO:0000256" key="2">
    <source>
        <dbReference type="SAM" id="SignalP"/>
    </source>
</evidence>
<dbReference type="EMBL" id="KZ852045">
    <property type="protein sequence ID" value="RDH33981.1"/>
    <property type="molecule type" value="Genomic_DNA"/>
</dbReference>
<evidence type="ECO:0000313" key="3">
    <source>
        <dbReference type="EMBL" id="RDH33981.1"/>
    </source>
</evidence>
<dbReference type="RefSeq" id="XP_026627003.1">
    <property type="nucleotide sequence ID" value="XM_026766143.1"/>
</dbReference>
<gene>
    <name evidence="3" type="ORF">BDQ94DRAFT_143028</name>
</gene>
<feature type="region of interest" description="Disordered" evidence="1">
    <location>
        <begin position="86"/>
        <end position="113"/>
    </location>
</feature>